<dbReference type="AlphaFoldDB" id="A0A811LR97"/>
<comment type="caution">
    <text evidence="1">The sequence shown here is derived from an EMBL/GenBank/DDBJ whole genome shotgun (WGS) entry which is preliminary data.</text>
</comment>
<protein>
    <submittedName>
        <fullName evidence="1">Uncharacterized protein</fullName>
    </submittedName>
</protein>
<evidence type="ECO:0000313" key="2">
    <source>
        <dbReference type="Proteomes" id="UP000614601"/>
    </source>
</evidence>
<keyword evidence="2" id="KW-1185">Reference proteome</keyword>
<name>A0A811LR97_9BILA</name>
<dbReference type="Proteomes" id="UP000614601">
    <property type="component" value="Unassembled WGS sequence"/>
</dbReference>
<reference evidence="1" key="1">
    <citation type="submission" date="2020-09" db="EMBL/GenBank/DDBJ databases">
        <authorList>
            <person name="Kikuchi T."/>
        </authorList>
    </citation>
    <scope>NUCLEOTIDE SEQUENCE</scope>
    <source>
        <strain evidence="1">SH1</strain>
    </source>
</reference>
<sequence length="376" mass="42657">MDKKLLKTCLECFLEHNLNEVSRIPAVSSTEHLESIFLINQKHLRLLNDTEDNVVLIIQRTGFGIKVLKRWMVYIPAYKLKRLLAMLKCSSVKIDLDTDGLGHFMFRNMCLDLVKALNNNSFIKFIDLNLVLTITRTGKENCLVKAILFEVVPKIRSIYGFSTKFLPLLSVLKEQHQGVIETLGITLNSRSYLDPLFNLPVENLRIHGDLLTYLAFEGGLSKSKSLKSIEIEDVLETIGLSDCQEKFVKAMQNFKKDVSEKEKIFKIRGAGFYEYGSISDLFDSIQINLVRANRIIELATGAGVVLDSIIIVGAATLDDIIMSEWKQMVKDYIEFNFIPVKVVSKDEHNAVFTVKSHTGTLIEFRVNCTEAPQLDD</sequence>
<accession>A0A811LR97</accession>
<dbReference type="OrthoDB" id="10434812at2759"/>
<gene>
    <name evidence="1" type="ORF">BOKJ2_LOCUS14352</name>
</gene>
<dbReference type="EMBL" id="CAJFDH010000006">
    <property type="protein sequence ID" value="CAD5230859.1"/>
    <property type="molecule type" value="Genomic_DNA"/>
</dbReference>
<dbReference type="EMBL" id="CAJFCW020000006">
    <property type="protein sequence ID" value="CAG9128071.1"/>
    <property type="molecule type" value="Genomic_DNA"/>
</dbReference>
<evidence type="ECO:0000313" key="1">
    <source>
        <dbReference type="EMBL" id="CAD5230859.1"/>
    </source>
</evidence>
<organism evidence="1 2">
    <name type="scientific">Bursaphelenchus okinawaensis</name>
    <dbReference type="NCBI Taxonomy" id="465554"/>
    <lineage>
        <taxon>Eukaryota</taxon>
        <taxon>Metazoa</taxon>
        <taxon>Ecdysozoa</taxon>
        <taxon>Nematoda</taxon>
        <taxon>Chromadorea</taxon>
        <taxon>Rhabditida</taxon>
        <taxon>Tylenchina</taxon>
        <taxon>Tylenchomorpha</taxon>
        <taxon>Aphelenchoidea</taxon>
        <taxon>Aphelenchoididae</taxon>
        <taxon>Bursaphelenchus</taxon>
    </lineage>
</organism>
<proteinExistence type="predicted"/>
<dbReference type="Proteomes" id="UP000783686">
    <property type="component" value="Unassembled WGS sequence"/>
</dbReference>